<dbReference type="InterPro" id="IPR011989">
    <property type="entry name" value="ARM-like"/>
</dbReference>
<feature type="region of interest" description="Disordered" evidence="1">
    <location>
        <begin position="687"/>
        <end position="708"/>
    </location>
</feature>
<evidence type="ECO:0000256" key="1">
    <source>
        <dbReference type="SAM" id="MobiDB-lite"/>
    </source>
</evidence>
<organism evidence="2 3">
    <name type="scientific">Macrostomum lignano</name>
    <dbReference type="NCBI Taxonomy" id="282301"/>
    <lineage>
        <taxon>Eukaryota</taxon>
        <taxon>Metazoa</taxon>
        <taxon>Spiralia</taxon>
        <taxon>Lophotrochozoa</taxon>
        <taxon>Platyhelminthes</taxon>
        <taxon>Rhabditophora</taxon>
        <taxon>Macrostomorpha</taxon>
        <taxon>Macrostomida</taxon>
        <taxon>Macrostomidae</taxon>
        <taxon>Macrostomum</taxon>
    </lineage>
</organism>
<dbReference type="GO" id="GO:0030307">
    <property type="term" value="P:positive regulation of cell growth"/>
    <property type="evidence" value="ECO:0007669"/>
    <property type="project" value="TreeGrafter"/>
</dbReference>
<accession>A0A1I8FF43</accession>
<feature type="region of interest" description="Disordered" evidence="1">
    <location>
        <begin position="497"/>
        <end position="525"/>
    </location>
</feature>
<dbReference type="GO" id="GO:0031931">
    <property type="term" value="C:TORC1 complex"/>
    <property type="evidence" value="ECO:0007669"/>
    <property type="project" value="InterPro"/>
</dbReference>
<name>A0A1I8FF43_9PLAT</name>
<reference evidence="3" key="1">
    <citation type="submission" date="2016-11" db="UniProtKB">
        <authorList>
            <consortium name="WormBaseParasite"/>
        </authorList>
    </citation>
    <scope>IDENTIFICATION</scope>
</reference>
<keyword evidence="2" id="KW-1185">Reference proteome</keyword>
<dbReference type="GO" id="GO:0071230">
    <property type="term" value="P:cellular response to amino acid stimulus"/>
    <property type="evidence" value="ECO:0007669"/>
    <property type="project" value="TreeGrafter"/>
</dbReference>
<feature type="compositionally biased region" description="Low complexity" evidence="1">
    <location>
        <begin position="687"/>
        <end position="698"/>
    </location>
</feature>
<evidence type="ECO:0000313" key="2">
    <source>
        <dbReference type="Proteomes" id="UP000095280"/>
    </source>
</evidence>
<evidence type="ECO:0000313" key="3">
    <source>
        <dbReference type="WBParaSite" id="maker-unitig_32387-snap-gene-0.1-mRNA-1"/>
    </source>
</evidence>
<dbReference type="PANTHER" id="PTHR12848:SF16">
    <property type="entry name" value="REGULATORY-ASSOCIATED PROTEIN OF MTOR"/>
    <property type="match status" value="1"/>
</dbReference>
<dbReference type="InterPro" id="IPR004083">
    <property type="entry name" value="Raptor"/>
</dbReference>
<sequence length="958" mass="105227">MHLYEEDAKRVDEAELACYPLLGPQPARVRITNVLLVLCLNVDTDPPDVQKPVPSAVQHCWYDPSGKNPNKARFLAWLAFRLRYRLSQCRAGIEILRSVLRATPPRLGTILNNISSRNPAAAVFRAPIQCSEVTMENSILLCSCGVDEFLPMNPDLPADLFTACLTTPIKAALHWYWIRYKTCSTAVPLRHPIGVIVSNFLLAERSSRQLTAAPSDSSAAAAMHKHPLWCCLSQYYRPKALKLLCSSYLDLGPDAVYQNPIIKEDNIRYFINVLQDPAPLTTPKSLSIRGMAAFVLARLMNRSVEAKEICIRSNLICTILEHLDDPAVRLDQALPAVTYRLFLVFCLAKIWANHEPGRSHGARSSAYEALYSSSAAYGYEPLLDDRQPKVRAACVHALAAYMDNVNNSANASAQHNSLLLLVAAIAPNSKSARFGSKRLKRPTTAQPFAGLLKSGNVYQQVWRSLCFLHRDPARRRVSILVYLKNCAKINAFWSNTPSLDSSSRARQQRSKQQQTHAKLSNNGTFPRVSSAASIEFESASRGFHLWQRATGGNRRSGLVGLVRRQSDSAGPLTRRRQVIQLPTGVQEAPRLPGLLLHSLHRLAAQDAVALATAGSGGRSVQFALRSTRTVQSPAVSLHFHPLLAQLLLCDDSSVQVLDPDLCRLASFNAESGVNLLAFGGGSAGGSRRSSGGLTAGTTQFGGPHQEPTGPLAASASFAQTSLPGASFALVRRPRRRWSAAQRGNFQIDIQLVKLAYVRSLLACAWSDGCVRSWRNYAWPTISSALISPSFVGLARIALRAMAWNQQSRPAGDRGESRPDFCDLIDAHADVVSFWLIRTVDSGRGRLIAVRRWNCEMLRSVLARLISCALQRVQADAVPVGGAANLQQLGGLLFDFWDLRAELVSNSRSTSRLSSSNRRSRSRASLIRACPVYAVVATADCTYRSDFVYRGFQLAAVRS</sequence>
<dbReference type="GO" id="GO:0009267">
    <property type="term" value="P:cellular response to starvation"/>
    <property type="evidence" value="ECO:0007669"/>
    <property type="project" value="TreeGrafter"/>
</dbReference>
<dbReference type="Gene3D" id="1.25.10.10">
    <property type="entry name" value="Leucine-rich Repeat Variant"/>
    <property type="match status" value="1"/>
</dbReference>
<dbReference type="Proteomes" id="UP000095280">
    <property type="component" value="Unplaced"/>
</dbReference>
<feature type="compositionally biased region" description="Low complexity" evidence="1">
    <location>
        <begin position="498"/>
        <end position="514"/>
    </location>
</feature>
<dbReference type="GO" id="GO:0030674">
    <property type="term" value="F:protein-macromolecule adaptor activity"/>
    <property type="evidence" value="ECO:0007669"/>
    <property type="project" value="TreeGrafter"/>
</dbReference>
<dbReference type="SUPFAM" id="SSF48371">
    <property type="entry name" value="ARM repeat"/>
    <property type="match status" value="1"/>
</dbReference>
<dbReference type="GO" id="GO:0010506">
    <property type="term" value="P:regulation of autophagy"/>
    <property type="evidence" value="ECO:0007669"/>
    <property type="project" value="TreeGrafter"/>
</dbReference>
<dbReference type="GO" id="GO:0038202">
    <property type="term" value="P:TORC1 signaling"/>
    <property type="evidence" value="ECO:0007669"/>
    <property type="project" value="TreeGrafter"/>
</dbReference>
<protein>
    <submittedName>
        <fullName evidence="3">MOR2-PAG1_N domain-containing protein</fullName>
    </submittedName>
</protein>
<dbReference type="InterPro" id="IPR016024">
    <property type="entry name" value="ARM-type_fold"/>
</dbReference>
<dbReference type="GO" id="GO:0005737">
    <property type="term" value="C:cytoplasm"/>
    <property type="evidence" value="ECO:0007669"/>
    <property type="project" value="TreeGrafter"/>
</dbReference>
<feature type="compositionally biased region" description="Polar residues" evidence="1">
    <location>
        <begin position="515"/>
        <end position="524"/>
    </location>
</feature>
<dbReference type="PANTHER" id="PTHR12848">
    <property type="entry name" value="REGULATORY-ASSOCIATED PROTEIN OF MTOR"/>
    <property type="match status" value="1"/>
</dbReference>
<dbReference type="AlphaFoldDB" id="A0A1I8FF43"/>
<proteinExistence type="predicted"/>
<dbReference type="WBParaSite" id="maker-unitig_32387-snap-gene-0.1-mRNA-1">
    <property type="protein sequence ID" value="maker-unitig_32387-snap-gene-0.1-mRNA-1"/>
    <property type="gene ID" value="maker-unitig_32387-snap-gene-0.1"/>
</dbReference>